<keyword evidence="1" id="KW-1133">Transmembrane helix</keyword>
<feature type="transmembrane region" description="Helical" evidence="1">
    <location>
        <begin position="92"/>
        <end position="111"/>
    </location>
</feature>
<evidence type="ECO:0000256" key="1">
    <source>
        <dbReference type="SAM" id="Phobius"/>
    </source>
</evidence>
<dbReference type="AlphaFoldDB" id="A0A5B8RGH8"/>
<reference evidence="2" key="1">
    <citation type="submission" date="2019-06" db="EMBL/GenBank/DDBJ databases">
        <authorList>
            <person name="Murdoch R.W."/>
            <person name="Fathepure B."/>
        </authorList>
    </citation>
    <scope>NUCLEOTIDE SEQUENCE</scope>
</reference>
<accession>A0A5B8RGH8</accession>
<protein>
    <submittedName>
        <fullName evidence="2">Uncharacterized protein</fullName>
    </submittedName>
</protein>
<gene>
    <name evidence="2" type="ORF">KBTEX_04103</name>
</gene>
<name>A0A5B8RGH8_9ZZZZ</name>
<sequence>MGERGFLDVGRDPDIVARHQCHGAAAGGHVLPRIGHLGDAAGERRGHLRVLQVEPGGLKGRCGRAVIGVLLHRDVRVAGEACADSLQGTLELVHLVPGLIAFVAVAVAFGLGADAALGESLVALVFALGVVQVVTCARQRLGLFGILGLECPDAGARVGQGRLGLVDGGAVGRRVDGE</sequence>
<proteinExistence type="predicted"/>
<feature type="transmembrane region" description="Helical" evidence="1">
    <location>
        <begin position="117"/>
        <end position="137"/>
    </location>
</feature>
<keyword evidence="1" id="KW-0472">Membrane</keyword>
<dbReference type="EMBL" id="MN079346">
    <property type="protein sequence ID" value="QEA07741.1"/>
    <property type="molecule type" value="Genomic_DNA"/>
</dbReference>
<organism evidence="2">
    <name type="scientific">uncultured organism</name>
    <dbReference type="NCBI Taxonomy" id="155900"/>
    <lineage>
        <taxon>unclassified sequences</taxon>
        <taxon>environmental samples</taxon>
    </lineage>
</organism>
<keyword evidence="1" id="KW-0812">Transmembrane</keyword>
<evidence type="ECO:0000313" key="2">
    <source>
        <dbReference type="EMBL" id="QEA07741.1"/>
    </source>
</evidence>